<dbReference type="PANTHER" id="PTHR34408">
    <property type="entry name" value="FAMILY PROTEIN, PUTATIVE-RELATED"/>
    <property type="match status" value="1"/>
</dbReference>
<proteinExistence type="predicted"/>
<name>A0A2P1PV31_9GAMM</name>
<dbReference type="Gene3D" id="1.10.101.10">
    <property type="entry name" value="PGBD-like superfamily/PGBD"/>
    <property type="match status" value="1"/>
</dbReference>
<sequence length="322" mass="35506">MPQSVGGSATNDWGHQGLPWAFPRQVLQATDWCRLPDCKPHWRYVMVDPVLVQRLFPGASDATRAAFAEQAPSLFKQFELTNAQNRLFFFLAQIAYESNGLRVTSENLNYSAARLTQVWPKRFPNMAATIGYANNPEALANLVYGNRLGNTAPGDGYKYRGRGFIQLTGKDNYAAVGAVAKLDLVNQPDLAAAADSALHVSCAYWDWRNLNPICDQGDFVTLTQKINGGTVGLQDRYRWLSQVQDIVPWPLPGITPADTESGLPVARIKAIQLKLQSLNLYHDSIDGILGEPTRAALKTFQMEQHLDETGTVTDATLAALKV</sequence>
<gene>
    <name evidence="3" type="ORF">C7S18_16455</name>
</gene>
<dbReference type="KEGG" id="xba:C7S18_16455"/>
<dbReference type="PANTHER" id="PTHR34408:SF1">
    <property type="entry name" value="GLYCOSYL HYDROLASE FAMILY 19 DOMAIN-CONTAINING PROTEIN HI_1415"/>
    <property type="match status" value="1"/>
</dbReference>
<evidence type="ECO:0000259" key="2">
    <source>
        <dbReference type="Pfam" id="PF01471"/>
    </source>
</evidence>
<dbReference type="SUPFAM" id="SSF53955">
    <property type="entry name" value="Lysozyme-like"/>
    <property type="match status" value="1"/>
</dbReference>
<dbReference type="EMBL" id="CP027860">
    <property type="protein sequence ID" value="AVP98680.1"/>
    <property type="molecule type" value="Genomic_DNA"/>
</dbReference>
<evidence type="ECO:0000313" key="4">
    <source>
        <dbReference type="Proteomes" id="UP000241074"/>
    </source>
</evidence>
<dbReference type="Gene3D" id="1.10.530.10">
    <property type="match status" value="1"/>
</dbReference>
<dbReference type="InterPro" id="IPR000726">
    <property type="entry name" value="Glyco_hydro_19_cat"/>
</dbReference>
<organism evidence="3 4">
    <name type="scientific">Ahniella affigens</name>
    <dbReference type="NCBI Taxonomy" id="2021234"/>
    <lineage>
        <taxon>Bacteria</taxon>
        <taxon>Pseudomonadati</taxon>
        <taxon>Pseudomonadota</taxon>
        <taxon>Gammaproteobacteria</taxon>
        <taxon>Lysobacterales</taxon>
        <taxon>Rhodanobacteraceae</taxon>
        <taxon>Ahniella</taxon>
    </lineage>
</organism>
<dbReference type="GO" id="GO:0006032">
    <property type="term" value="P:chitin catabolic process"/>
    <property type="evidence" value="ECO:0007669"/>
    <property type="project" value="InterPro"/>
</dbReference>
<dbReference type="Proteomes" id="UP000241074">
    <property type="component" value="Chromosome"/>
</dbReference>
<reference evidence="3 4" key="1">
    <citation type="submission" date="2018-03" db="EMBL/GenBank/DDBJ databases">
        <title>Ahniella affigens gen. nov., sp. nov., a gammaproteobacterium isolated from sandy soil near a stream.</title>
        <authorList>
            <person name="Ko Y."/>
            <person name="Kim J.-H."/>
        </authorList>
    </citation>
    <scope>NUCLEOTIDE SEQUENCE [LARGE SCALE GENOMIC DNA]</scope>
    <source>
        <strain evidence="3 4">D13</strain>
    </source>
</reference>
<reference evidence="3 4" key="2">
    <citation type="submission" date="2018-03" db="EMBL/GenBank/DDBJ databases">
        <authorList>
            <person name="Keele B.F."/>
        </authorList>
    </citation>
    <scope>NUCLEOTIDE SEQUENCE [LARGE SCALE GENOMIC DNA]</scope>
    <source>
        <strain evidence="3 4">D13</strain>
    </source>
</reference>
<dbReference type="GO" id="GO:0004568">
    <property type="term" value="F:chitinase activity"/>
    <property type="evidence" value="ECO:0007669"/>
    <property type="project" value="InterPro"/>
</dbReference>
<dbReference type="InterPro" id="IPR023346">
    <property type="entry name" value="Lysozyme-like_dom_sf"/>
</dbReference>
<accession>A0A2P1PV31</accession>
<evidence type="ECO:0008006" key="5">
    <source>
        <dbReference type="Google" id="ProtNLM"/>
    </source>
</evidence>
<dbReference type="InterPro" id="IPR036366">
    <property type="entry name" value="PGBDSf"/>
</dbReference>
<dbReference type="AlphaFoldDB" id="A0A2P1PV31"/>
<evidence type="ECO:0000259" key="1">
    <source>
        <dbReference type="Pfam" id="PF00182"/>
    </source>
</evidence>
<dbReference type="InterPro" id="IPR052354">
    <property type="entry name" value="Cell_Wall_Dynamics_Protein"/>
</dbReference>
<dbReference type="GO" id="GO:0016998">
    <property type="term" value="P:cell wall macromolecule catabolic process"/>
    <property type="evidence" value="ECO:0007669"/>
    <property type="project" value="InterPro"/>
</dbReference>
<protein>
    <recommendedName>
        <fullName evidence="5">Glycoside hydrolase family 19 catalytic domain-containing protein</fullName>
    </recommendedName>
</protein>
<dbReference type="Pfam" id="PF00182">
    <property type="entry name" value="Glyco_hydro_19"/>
    <property type="match status" value="1"/>
</dbReference>
<dbReference type="OrthoDB" id="1491023at2"/>
<dbReference type="Pfam" id="PF01471">
    <property type="entry name" value="PG_binding_1"/>
    <property type="match status" value="1"/>
</dbReference>
<keyword evidence="4" id="KW-1185">Reference proteome</keyword>
<dbReference type="InterPro" id="IPR002477">
    <property type="entry name" value="Peptidoglycan-bd-like"/>
</dbReference>
<dbReference type="InterPro" id="IPR036365">
    <property type="entry name" value="PGBD-like_sf"/>
</dbReference>
<feature type="domain" description="Peptidoglycan binding-like" evidence="2">
    <location>
        <begin position="267"/>
        <end position="320"/>
    </location>
</feature>
<dbReference type="SUPFAM" id="SSF47090">
    <property type="entry name" value="PGBD-like"/>
    <property type="match status" value="1"/>
</dbReference>
<evidence type="ECO:0000313" key="3">
    <source>
        <dbReference type="EMBL" id="AVP98680.1"/>
    </source>
</evidence>
<feature type="domain" description="Glycoside hydrolase family 19 catalytic" evidence="1">
    <location>
        <begin position="129"/>
        <end position="208"/>
    </location>
</feature>